<dbReference type="Proteomes" id="UP000255326">
    <property type="component" value="Unassembled WGS sequence"/>
</dbReference>
<evidence type="ECO:0000256" key="10">
    <source>
        <dbReference type="ARBA" id="ARBA00022723"/>
    </source>
</evidence>
<dbReference type="GO" id="GO:0004326">
    <property type="term" value="F:tetrahydrofolylpolyglutamate synthase activity"/>
    <property type="evidence" value="ECO:0007669"/>
    <property type="project" value="UniProtKB-EC"/>
</dbReference>
<dbReference type="FunFam" id="3.40.1190.10:FF:000004">
    <property type="entry name" value="Dihydrofolate synthase/folylpolyglutamate synthase"/>
    <property type="match status" value="1"/>
</dbReference>
<evidence type="ECO:0000256" key="8">
    <source>
        <dbReference type="ARBA" id="ARBA00019357"/>
    </source>
</evidence>
<dbReference type="PANTHER" id="PTHR11136">
    <property type="entry name" value="FOLYLPOLYGLUTAMATE SYNTHASE-RELATED"/>
    <property type="match status" value="1"/>
</dbReference>
<evidence type="ECO:0000256" key="1">
    <source>
        <dbReference type="ARBA" id="ARBA00001946"/>
    </source>
</evidence>
<evidence type="ECO:0000256" key="15">
    <source>
        <dbReference type="ARBA" id="ARBA00030592"/>
    </source>
</evidence>
<dbReference type="Pfam" id="PF08245">
    <property type="entry name" value="Mur_ligase_M"/>
    <property type="match status" value="1"/>
</dbReference>
<sequence length="438" mass="49287">MINTYEEAIDWIHSRLRLGIKPGLKRMEWMMEKLGHPEEESTYIHVGGTNGKGSTVTYLRAILQEAGYSVGTFTSPYFEQFNERISVNGMPIPDQDLVGLVNVIKPLAEELEEAEWGSPTEFEVITAMAIYYFSKVNPQDIVIMEVGLGGRFDSTNIIHPIASAITSIGFDHMQILGDTLDKIAFEKAGIIKKGAPIFSNVHQEEAKRVIEEQAAEREGILYQNPIHFRMVNHHSTEEGEIFSVETPWGSFNNLAISMLGKHQAENAALASAILLYIIKALSFEITGEQLMEGLKKAFWPGRMERLSKEPLVYVDGAHNIEGLLSLKDTLENRFASTSKKIIFTALKDKDLRGMIEILDQMDAELYFTEFDFPRASTAAELYEISRSASKHYNNDWTELIQQVAGNAGEKDMVVITGSLYFLSNVKPIYLKFSKNKNN</sequence>
<reference evidence="21 22" key="1">
    <citation type="submission" date="2018-07" db="EMBL/GenBank/DDBJ databases">
        <title>Genomic Encyclopedia of Type Strains, Phase IV (KMG-IV): sequencing the most valuable type-strain genomes for metagenomic binning, comparative biology and taxonomic classification.</title>
        <authorList>
            <person name="Goeker M."/>
        </authorList>
    </citation>
    <scope>NUCLEOTIDE SEQUENCE [LARGE SCALE GENOMIC DNA]</scope>
    <source>
        <strain evidence="21 22">DSM 25281</strain>
    </source>
</reference>
<dbReference type="EMBL" id="QQAY01000003">
    <property type="protein sequence ID" value="RDI44167.1"/>
    <property type="molecule type" value="Genomic_DNA"/>
</dbReference>
<dbReference type="RefSeq" id="WP_114745048.1">
    <property type="nucleotide sequence ID" value="NZ_QQAY01000003.1"/>
</dbReference>
<evidence type="ECO:0000256" key="7">
    <source>
        <dbReference type="ARBA" id="ARBA00013025"/>
    </source>
</evidence>
<comment type="similarity">
    <text evidence="4 18">Belongs to the folylpolyglutamate synthase family.</text>
</comment>
<evidence type="ECO:0000256" key="13">
    <source>
        <dbReference type="ARBA" id="ARBA00022842"/>
    </source>
</evidence>
<evidence type="ECO:0000256" key="3">
    <source>
        <dbReference type="ARBA" id="ARBA00005150"/>
    </source>
</evidence>
<dbReference type="OrthoDB" id="9809356at2"/>
<evidence type="ECO:0000256" key="6">
    <source>
        <dbReference type="ARBA" id="ARBA00013023"/>
    </source>
</evidence>
<evidence type="ECO:0000313" key="22">
    <source>
        <dbReference type="Proteomes" id="UP000255326"/>
    </source>
</evidence>
<evidence type="ECO:0000256" key="16">
    <source>
        <dbReference type="ARBA" id="ARBA00047493"/>
    </source>
</evidence>
<dbReference type="Gene3D" id="3.90.190.20">
    <property type="entry name" value="Mur ligase, C-terminal domain"/>
    <property type="match status" value="1"/>
</dbReference>
<dbReference type="PIRSF" id="PIRSF001563">
    <property type="entry name" value="Folylpolyglu_synth"/>
    <property type="match status" value="1"/>
</dbReference>
<dbReference type="InterPro" id="IPR018109">
    <property type="entry name" value="Folylpolyglutamate_synth_CS"/>
</dbReference>
<dbReference type="PROSITE" id="PS01012">
    <property type="entry name" value="FOLYLPOLYGLU_SYNT_2"/>
    <property type="match status" value="1"/>
</dbReference>
<feature type="domain" description="Mur ligase central" evidence="20">
    <location>
        <begin position="46"/>
        <end position="273"/>
    </location>
</feature>
<organism evidence="21 22">
    <name type="scientific">Falsibacillus pallidus</name>
    <dbReference type="NCBI Taxonomy" id="493781"/>
    <lineage>
        <taxon>Bacteria</taxon>
        <taxon>Bacillati</taxon>
        <taxon>Bacillota</taxon>
        <taxon>Bacilli</taxon>
        <taxon>Bacillales</taxon>
        <taxon>Bacillaceae</taxon>
        <taxon>Falsibacillus</taxon>
    </lineage>
</organism>
<comment type="cofactor">
    <cofactor evidence="1">
        <name>Mg(2+)</name>
        <dbReference type="ChEBI" id="CHEBI:18420"/>
    </cofactor>
</comment>
<dbReference type="GO" id="GO:0046872">
    <property type="term" value="F:metal ion binding"/>
    <property type="evidence" value="ECO:0007669"/>
    <property type="project" value="UniProtKB-KW"/>
</dbReference>
<evidence type="ECO:0000259" key="19">
    <source>
        <dbReference type="Pfam" id="PF02875"/>
    </source>
</evidence>
<protein>
    <recommendedName>
        <fullName evidence="8">Dihydrofolate synthase/folylpolyglutamate synthase</fullName>
        <ecNumber evidence="6">6.3.2.12</ecNumber>
        <ecNumber evidence="7">6.3.2.17</ecNumber>
    </recommendedName>
    <alternativeName>
        <fullName evidence="15">Tetrahydrofolylpolyglutamate synthase</fullName>
    </alternativeName>
</protein>
<evidence type="ECO:0000256" key="11">
    <source>
        <dbReference type="ARBA" id="ARBA00022741"/>
    </source>
</evidence>
<comment type="subunit">
    <text evidence="5">Monomer.</text>
</comment>
<keyword evidence="12 18" id="KW-0067">ATP-binding</keyword>
<dbReference type="PANTHER" id="PTHR11136:SF0">
    <property type="entry name" value="DIHYDROFOLATE SYNTHETASE-RELATED"/>
    <property type="match status" value="1"/>
</dbReference>
<keyword evidence="10" id="KW-0479">Metal-binding</keyword>
<name>A0A370GKJ1_9BACI</name>
<keyword evidence="9 18" id="KW-0436">Ligase</keyword>
<dbReference type="InterPro" id="IPR036615">
    <property type="entry name" value="Mur_ligase_C_dom_sf"/>
</dbReference>
<dbReference type="AlphaFoldDB" id="A0A370GKJ1"/>
<comment type="catalytic activity">
    <reaction evidence="16">
        <text>(6S)-5,6,7,8-tetrahydrofolyl-(gamma-L-Glu)(n) + L-glutamate + ATP = (6S)-5,6,7,8-tetrahydrofolyl-(gamma-L-Glu)(n+1) + ADP + phosphate + H(+)</text>
        <dbReference type="Rhea" id="RHEA:10580"/>
        <dbReference type="Rhea" id="RHEA-COMP:14738"/>
        <dbReference type="Rhea" id="RHEA-COMP:14740"/>
        <dbReference type="ChEBI" id="CHEBI:15378"/>
        <dbReference type="ChEBI" id="CHEBI:29985"/>
        <dbReference type="ChEBI" id="CHEBI:30616"/>
        <dbReference type="ChEBI" id="CHEBI:43474"/>
        <dbReference type="ChEBI" id="CHEBI:141005"/>
        <dbReference type="ChEBI" id="CHEBI:456216"/>
        <dbReference type="EC" id="6.3.2.17"/>
    </reaction>
</comment>
<dbReference type="GO" id="GO:0008841">
    <property type="term" value="F:dihydrofolate synthase activity"/>
    <property type="evidence" value="ECO:0007669"/>
    <property type="project" value="UniProtKB-EC"/>
</dbReference>
<evidence type="ECO:0000256" key="17">
    <source>
        <dbReference type="ARBA" id="ARBA00049161"/>
    </source>
</evidence>
<dbReference type="EC" id="6.3.2.12" evidence="6"/>
<dbReference type="Pfam" id="PF02875">
    <property type="entry name" value="Mur_ligase_C"/>
    <property type="match status" value="1"/>
</dbReference>
<dbReference type="InterPro" id="IPR013221">
    <property type="entry name" value="Mur_ligase_cen"/>
</dbReference>
<comment type="catalytic activity">
    <reaction evidence="17">
        <text>7,8-dihydropteroate + L-glutamate + ATP = 7,8-dihydrofolate + ADP + phosphate + H(+)</text>
        <dbReference type="Rhea" id="RHEA:23584"/>
        <dbReference type="ChEBI" id="CHEBI:15378"/>
        <dbReference type="ChEBI" id="CHEBI:17839"/>
        <dbReference type="ChEBI" id="CHEBI:29985"/>
        <dbReference type="ChEBI" id="CHEBI:30616"/>
        <dbReference type="ChEBI" id="CHEBI:43474"/>
        <dbReference type="ChEBI" id="CHEBI:57451"/>
        <dbReference type="ChEBI" id="CHEBI:456216"/>
        <dbReference type="EC" id="6.3.2.12"/>
    </reaction>
</comment>
<keyword evidence="11 18" id="KW-0547">Nucleotide-binding</keyword>
<evidence type="ECO:0000256" key="12">
    <source>
        <dbReference type="ARBA" id="ARBA00022840"/>
    </source>
</evidence>
<evidence type="ECO:0000256" key="2">
    <source>
        <dbReference type="ARBA" id="ARBA00004799"/>
    </source>
</evidence>
<dbReference type="InterPro" id="IPR004101">
    <property type="entry name" value="Mur_ligase_C"/>
</dbReference>
<keyword evidence="14" id="KW-0289">Folate biosynthesis</keyword>
<evidence type="ECO:0000259" key="20">
    <source>
        <dbReference type="Pfam" id="PF08245"/>
    </source>
</evidence>
<dbReference type="InterPro" id="IPR036565">
    <property type="entry name" value="Mur-like_cat_sf"/>
</dbReference>
<dbReference type="SUPFAM" id="SSF53244">
    <property type="entry name" value="MurD-like peptide ligases, peptide-binding domain"/>
    <property type="match status" value="1"/>
</dbReference>
<evidence type="ECO:0000256" key="4">
    <source>
        <dbReference type="ARBA" id="ARBA00008276"/>
    </source>
</evidence>
<evidence type="ECO:0000256" key="5">
    <source>
        <dbReference type="ARBA" id="ARBA00011245"/>
    </source>
</evidence>
<keyword evidence="13" id="KW-0460">Magnesium</keyword>
<dbReference type="GO" id="GO:0005737">
    <property type="term" value="C:cytoplasm"/>
    <property type="evidence" value="ECO:0007669"/>
    <property type="project" value="TreeGrafter"/>
</dbReference>
<keyword evidence="22" id="KW-1185">Reference proteome</keyword>
<evidence type="ECO:0000313" key="21">
    <source>
        <dbReference type="EMBL" id="RDI44167.1"/>
    </source>
</evidence>
<gene>
    <name evidence="21" type="ORF">DFR59_103233</name>
</gene>
<comment type="pathway">
    <text evidence="3">Cofactor biosynthesis; tetrahydrofolylpolyglutamate biosynthesis.</text>
</comment>
<dbReference type="EC" id="6.3.2.17" evidence="7"/>
<dbReference type="Gene3D" id="3.40.1190.10">
    <property type="entry name" value="Mur-like, catalytic domain"/>
    <property type="match status" value="1"/>
</dbReference>
<proteinExistence type="inferred from homology"/>
<accession>A0A370GKJ1</accession>
<feature type="domain" description="Mur ligase C-terminal" evidence="19">
    <location>
        <begin position="301"/>
        <end position="418"/>
    </location>
</feature>
<comment type="pathway">
    <text evidence="2">Cofactor biosynthesis; tetrahydrofolate biosynthesis; 7,8-dihydrofolate from 2-amino-4-hydroxy-6-hydroxymethyl-7,8-dihydropteridine diphosphate and 4-aminobenzoate: step 2/2.</text>
</comment>
<dbReference type="GO" id="GO:0046656">
    <property type="term" value="P:folic acid biosynthetic process"/>
    <property type="evidence" value="ECO:0007669"/>
    <property type="project" value="UniProtKB-KW"/>
</dbReference>
<evidence type="ECO:0000256" key="18">
    <source>
        <dbReference type="PIRNR" id="PIRNR001563"/>
    </source>
</evidence>
<dbReference type="GO" id="GO:0005524">
    <property type="term" value="F:ATP binding"/>
    <property type="evidence" value="ECO:0007669"/>
    <property type="project" value="UniProtKB-KW"/>
</dbReference>
<dbReference type="NCBIfam" id="TIGR01499">
    <property type="entry name" value="folC"/>
    <property type="match status" value="1"/>
</dbReference>
<evidence type="ECO:0000256" key="9">
    <source>
        <dbReference type="ARBA" id="ARBA00022598"/>
    </source>
</evidence>
<dbReference type="SUPFAM" id="SSF53623">
    <property type="entry name" value="MurD-like peptide ligases, catalytic domain"/>
    <property type="match status" value="1"/>
</dbReference>
<evidence type="ECO:0000256" key="14">
    <source>
        <dbReference type="ARBA" id="ARBA00022909"/>
    </source>
</evidence>
<dbReference type="InterPro" id="IPR001645">
    <property type="entry name" value="Folylpolyglutamate_synth"/>
</dbReference>
<comment type="caution">
    <text evidence="21">The sequence shown here is derived from an EMBL/GenBank/DDBJ whole genome shotgun (WGS) entry which is preliminary data.</text>
</comment>